<dbReference type="Gene3D" id="2.60.120.10">
    <property type="entry name" value="Jelly Rolls"/>
    <property type="match status" value="1"/>
</dbReference>
<accession>A0ABT3KP34</accession>
<dbReference type="PROSITE" id="PS01124">
    <property type="entry name" value="HTH_ARAC_FAMILY_2"/>
    <property type="match status" value="1"/>
</dbReference>
<dbReference type="PANTHER" id="PTHR11019:SF159">
    <property type="entry name" value="TRANSCRIPTIONAL REGULATOR-RELATED"/>
    <property type="match status" value="1"/>
</dbReference>
<dbReference type="EMBL" id="QZCW01000001">
    <property type="protein sequence ID" value="MCW5320069.1"/>
    <property type="molecule type" value="Genomic_DNA"/>
</dbReference>
<dbReference type="Proteomes" id="UP001208935">
    <property type="component" value="Unassembled WGS sequence"/>
</dbReference>
<proteinExistence type="predicted"/>
<dbReference type="CDD" id="cd06124">
    <property type="entry name" value="cupin_NimR-like_N"/>
    <property type="match status" value="1"/>
</dbReference>
<protein>
    <submittedName>
        <fullName evidence="5">AraC family transcriptional regulator</fullName>
    </submittedName>
</protein>
<dbReference type="PROSITE" id="PS00041">
    <property type="entry name" value="HTH_ARAC_FAMILY_1"/>
    <property type="match status" value="1"/>
</dbReference>
<evidence type="ECO:0000256" key="2">
    <source>
        <dbReference type="ARBA" id="ARBA00023125"/>
    </source>
</evidence>
<dbReference type="InterPro" id="IPR011051">
    <property type="entry name" value="RmlC_Cupin_sf"/>
</dbReference>
<evidence type="ECO:0000259" key="4">
    <source>
        <dbReference type="PROSITE" id="PS01124"/>
    </source>
</evidence>
<dbReference type="PANTHER" id="PTHR11019">
    <property type="entry name" value="HTH-TYPE TRANSCRIPTIONAL REGULATOR NIMR"/>
    <property type="match status" value="1"/>
</dbReference>
<feature type="domain" description="HTH araC/xylS-type" evidence="4">
    <location>
        <begin position="161"/>
        <end position="261"/>
    </location>
</feature>
<keyword evidence="2" id="KW-0238">DNA-binding</keyword>
<dbReference type="SUPFAM" id="SSF46689">
    <property type="entry name" value="Homeodomain-like"/>
    <property type="match status" value="1"/>
</dbReference>
<keyword evidence="1" id="KW-0805">Transcription regulation</keyword>
<keyword evidence="3" id="KW-0804">Transcription</keyword>
<dbReference type="InterPro" id="IPR009057">
    <property type="entry name" value="Homeodomain-like_sf"/>
</dbReference>
<sequence length="263" mass="29333">MLPLNPESFRPCAERPVRVVARAMGMPTEISAHHHPWGQAVFSDAGVVQVEMANVAFIVPPQHAVLIPPGTEHSAVLLQDASLFSVYVFLQESGQEARQRFWDRCKVVRASPLLLELVRRLVDEDLPRRDTGRYRALCVVVLAELQDAREVGIGVPMPTERRLRMLCEAFLAEPRQSKPLAQLARDAGASVSTASRLFRDELGMGFQQWRRQALFARALALAAEGMPMQRIAEELGYSSASAFTAMVTKTFGKSPREFLLQRP</sequence>
<dbReference type="Pfam" id="PF02311">
    <property type="entry name" value="AraC_binding"/>
    <property type="match status" value="1"/>
</dbReference>
<reference evidence="6" key="1">
    <citation type="submission" date="2023-07" db="EMBL/GenBank/DDBJ databases">
        <title>Verminephrobacter genomes.</title>
        <authorList>
            <person name="Lund M.B."/>
        </authorList>
    </citation>
    <scope>NUCLEOTIDE SEQUENCE [LARGE SCALE GENOMIC DNA]</scope>
    <source>
        <strain evidence="6">AtM5-05</strain>
    </source>
</reference>
<evidence type="ECO:0000313" key="6">
    <source>
        <dbReference type="Proteomes" id="UP001208935"/>
    </source>
</evidence>
<dbReference type="Pfam" id="PF12833">
    <property type="entry name" value="HTH_18"/>
    <property type="match status" value="1"/>
</dbReference>
<evidence type="ECO:0000313" key="5">
    <source>
        <dbReference type="EMBL" id="MCW5320069.1"/>
    </source>
</evidence>
<evidence type="ECO:0000256" key="1">
    <source>
        <dbReference type="ARBA" id="ARBA00023015"/>
    </source>
</evidence>
<name>A0ABT3KP34_9BURK</name>
<dbReference type="Gene3D" id="1.10.10.60">
    <property type="entry name" value="Homeodomain-like"/>
    <property type="match status" value="1"/>
</dbReference>
<dbReference type="InterPro" id="IPR003313">
    <property type="entry name" value="AraC-bd"/>
</dbReference>
<dbReference type="InterPro" id="IPR018062">
    <property type="entry name" value="HTH_AraC-typ_CS"/>
</dbReference>
<dbReference type="SMART" id="SM00342">
    <property type="entry name" value="HTH_ARAC"/>
    <property type="match status" value="1"/>
</dbReference>
<organism evidence="5 6">
    <name type="scientific">Verminephrobacter aporrectodeae subsp. tuberculatae</name>
    <dbReference type="NCBI Taxonomy" id="1110392"/>
    <lineage>
        <taxon>Bacteria</taxon>
        <taxon>Pseudomonadati</taxon>
        <taxon>Pseudomonadota</taxon>
        <taxon>Betaproteobacteria</taxon>
        <taxon>Burkholderiales</taxon>
        <taxon>Comamonadaceae</taxon>
        <taxon>Verminephrobacter</taxon>
    </lineage>
</organism>
<evidence type="ECO:0000256" key="3">
    <source>
        <dbReference type="ARBA" id="ARBA00023163"/>
    </source>
</evidence>
<comment type="caution">
    <text evidence="5">The sequence shown here is derived from an EMBL/GenBank/DDBJ whole genome shotgun (WGS) entry which is preliminary data.</text>
</comment>
<dbReference type="InterPro" id="IPR014710">
    <property type="entry name" value="RmlC-like_jellyroll"/>
</dbReference>
<dbReference type="SUPFAM" id="SSF51182">
    <property type="entry name" value="RmlC-like cupins"/>
    <property type="match status" value="1"/>
</dbReference>
<gene>
    <name evidence="5" type="ORF">D5039_02410</name>
</gene>
<keyword evidence="6" id="KW-1185">Reference proteome</keyword>
<dbReference type="InterPro" id="IPR018060">
    <property type="entry name" value="HTH_AraC"/>
</dbReference>